<evidence type="ECO:0000256" key="1">
    <source>
        <dbReference type="ARBA" id="ARBA00009762"/>
    </source>
</evidence>
<accession>A0ABQ8PDK0</accession>
<evidence type="ECO:0000256" key="10">
    <source>
        <dbReference type="SAM" id="Coils"/>
    </source>
</evidence>
<keyword evidence="6 9" id="KW-0235">DNA replication</keyword>
<dbReference type="PANTHER" id="PTHR10536">
    <property type="entry name" value="DNA PRIMASE SMALL SUBUNIT"/>
    <property type="match status" value="1"/>
</dbReference>
<protein>
    <recommendedName>
        <fullName evidence="9">DNA primase</fullName>
        <ecNumber evidence="9">2.7.7.-</ecNumber>
    </recommendedName>
</protein>
<name>A0ABQ8PDK0_9CRYT</name>
<dbReference type="EMBL" id="JAPCXB010000016">
    <property type="protein sequence ID" value="KAJ1614830.1"/>
    <property type="molecule type" value="Genomic_DNA"/>
</dbReference>
<evidence type="ECO:0000313" key="11">
    <source>
        <dbReference type="EMBL" id="KAJ1614830.1"/>
    </source>
</evidence>
<evidence type="ECO:0000256" key="3">
    <source>
        <dbReference type="ARBA" id="ARBA00022515"/>
    </source>
</evidence>
<dbReference type="InterPro" id="IPR014052">
    <property type="entry name" value="DNA_primase_ssu_euk/arc"/>
</dbReference>
<evidence type="ECO:0000256" key="5">
    <source>
        <dbReference type="ARBA" id="ARBA00022695"/>
    </source>
</evidence>
<keyword evidence="3 9" id="KW-0639">Primosome</keyword>
<dbReference type="Gene3D" id="3.90.920.10">
    <property type="entry name" value="DNA primase, PRIM domain"/>
    <property type="match status" value="1"/>
</dbReference>
<feature type="coiled-coil region" evidence="10">
    <location>
        <begin position="431"/>
        <end position="458"/>
    </location>
</feature>
<dbReference type="SUPFAM" id="SSF56747">
    <property type="entry name" value="Prim-pol domain"/>
    <property type="match status" value="1"/>
</dbReference>
<evidence type="ECO:0000256" key="2">
    <source>
        <dbReference type="ARBA" id="ARBA00022478"/>
    </source>
</evidence>
<keyword evidence="5" id="KW-0548">Nucleotidyltransferase</keyword>
<keyword evidence="2 9" id="KW-0240">DNA-directed RNA polymerase</keyword>
<dbReference type="NCBIfam" id="TIGR00335">
    <property type="entry name" value="primase_sml"/>
    <property type="match status" value="1"/>
</dbReference>
<keyword evidence="4 9" id="KW-0808">Transferase</keyword>
<comment type="caution">
    <text evidence="11">The sequence shown here is derived from an EMBL/GenBank/DDBJ whole genome shotgun (WGS) entry which is preliminary data.</text>
</comment>
<evidence type="ECO:0000256" key="7">
    <source>
        <dbReference type="ARBA" id="ARBA00022723"/>
    </source>
</evidence>
<dbReference type="Proteomes" id="UP001071777">
    <property type="component" value="Unassembled WGS sequence"/>
</dbReference>
<keyword evidence="10" id="KW-0175">Coiled coil</keyword>
<dbReference type="InterPro" id="IPR002755">
    <property type="entry name" value="DNA_primase_S"/>
</dbReference>
<evidence type="ECO:0000256" key="9">
    <source>
        <dbReference type="RuleBase" id="RU003514"/>
    </source>
</evidence>
<proteinExistence type="inferred from homology"/>
<comment type="similarity">
    <text evidence="1 9">Belongs to the eukaryotic-type primase small subunit family.</text>
</comment>
<dbReference type="EC" id="2.7.7.-" evidence="9"/>
<evidence type="ECO:0000313" key="12">
    <source>
        <dbReference type="Proteomes" id="UP001071777"/>
    </source>
</evidence>
<evidence type="ECO:0000256" key="6">
    <source>
        <dbReference type="ARBA" id="ARBA00022705"/>
    </source>
</evidence>
<keyword evidence="8" id="KW-0804">Transcription</keyword>
<evidence type="ECO:0000256" key="4">
    <source>
        <dbReference type="ARBA" id="ARBA00022679"/>
    </source>
</evidence>
<organism evidence="11 12">
    <name type="scientific">Cryptosporidium canis</name>
    <dbReference type="NCBI Taxonomy" id="195482"/>
    <lineage>
        <taxon>Eukaryota</taxon>
        <taxon>Sar</taxon>
        <taxon>Alveolata</taxon>
        <taxon>Apicomplexa</taxon>
        <taxon>Conoidasida</taxon>
        <taxon>Coccidia</taxon>
        <taxon>Eucoccidiorida</taxon>
        <taxon>Eimeriorina</taxon>
        <taxon>Cryptosporidiidae</taxon>
        <taxon>Cryptosporidium</taxon>
    </lineage>
</organism>
<sequence>MRLDGTYSEDEVTLFEDDSFIDKADLKFFYSKFLDGWPEVWPLLLRTHPNSLTLDKIYPFATMGRWLSYCSGSQGDITRQNLLQNREFSMTIKSEIDQEEIYLRWQNFRTIDNLKQEIVARTPHKFDIGAIYNIPISEKEISPVGFKPVQRELVFDIDMNDYDDIRTCCQEKTICEKCWLYVTVAIRLIDTSLRQDFGFKHILWIYSGRRGVHCWVCDTKARLLPSEARAAIIDYLTLVTGNENKKKKVNLRTPGTQSGVKTHPFIDRCFDICMHYFPQILEYQQLFDHRSVHIEKVLNHISEDSKLHQTVQNWIQKAPEFTCLEFWDFLYSTLQGSSERSHHTLLKEIVLAYSYPRLDVNVSKDLGHLLKAPFCIHHSTGRLCIPIDMSRSFSFNPKAVPTLTSIRREYDNHVNQKDPENNMTSNIAKYIKFMENFVDNLIQDVKQEQEEYNTMLQLANQ</sequence>
<gene>
    <name evidence="11" type="ORF">OJ252_496</name>
</gene>
<dbReference type="Pfam" id="PF01896">
    <property type="entry name" value="DNA_primase_S"/>
    <property type="match status" value="1"/>
</dbReference>
<keyword evidence="12" id="KW-1185">Reference proteome</keyword>
<reference evidence="11" key="1">
    <citation type="submission" date="2022-10" db="EMBL/GenBank/DDBJ databases">
        <title>Adaptive evolution leads to modifications in subtelomeric GC content in a zoonotic Cryptosporidium species.</title>
        <authorList>
            <person name="Li J."/>
            <person name="Feng Y."/>
            <person name="Xiao L."/>
        </authorList>
    </citation>
    <scope>NUCLEOTIDE SEQUENCE</scope>
    <source>
        <strain evidence="11">25894</strain>
    </source>
</reference>
<evidence type="ECO:0000256" key="8">
    <source>
        <dbReference type="ARBA" id="ARBA00023163"/>
    </source>
</evidence>
<keyword evidence="7" id="KW-0479">Metal-binding</keyword>
<dbReference type="CDD" id="cd04860">
    <property type="entry name" value="AE_Prim_S"/>
    <property type="match status" value="1"/>
</dbReference>